<dbReference type="Pfam" id="PF13644">
    <property type="entry name" value="DKNYY"/>
    <property type="match status" value="1"/>
</dbReference>
<dbReference type="Proteomes" id="UP000013085">
    <property type="component" value="Unassembled WGS sequence"/>
</dbReference>
<sequence>MKQDFTIWRNQILQNPRDILPLKFGMSQDEVIEIFGNPDAVSTMRSDGKPLILKYCDIELHFDRKDPHELYLVYSDDEIELSITAEHGEMLQPLTNTEPVDNEFFLRDGAVYFSGLYENGLLKGIAPKDFCCWHYWGKSSTACFLSGIRLRGADPASFRVLNYAYAMDKTAVYTTSGRIPDVELAAFQVLDNGQNDSGAPQGYAKDSRQVYFHNGDGKVKIIKGAEVSSFRSLGDTYFARDEKRIYAYGKQLPKAELTSWELLGHWYSRDAKRVYYLNREIKGADRDSFTVCTPVDAAPLADHLARDKDHFYQNDEIMEETLWLEQLRKMTQEP</sequence>
<organism evidence="1 2">
    <name type="scientific">[Clostridium] clostridioforme 90A8</name>
    <dbReference type="NCBI Taxonomy" id="999408"/>
    <lineage>
        <taxon>Bacteria</taxon>
        <taxon>Bacillati</taxon>
        <taxon>Bacillota</taxon>
        <taxon>Clostridia</taxon>
        <taxon>Lachnospirales</taxon>
        <taxon>Lachnospiraceae</taxon>
        <taxon>Enterocloster</taxon>
    </lineage>
</organism>
<evidence type="ECO:0008006" key="3">
    <source>
        <dbReference type="Google" id="ProtNLM"/>
    </source>
</evidence>
<evidence type="ECO:0000313" key="2">
    <source>
        <dbReference type="Proteomes" id="UP000013085"/>
    </source>
</evidence>
<dbReference type="AlphaFoldDB" id="A0A0E2H7P3"/>
<dbReference type="PATRIC" id="fig|999408.3.peg.3974"/>
<dbReference type="EMBL" id="AGYR01000040">
    <property type="protein sequence ID" value="ENZ12082.1"/>
    <property type="molecule type" value="Genomic_DNA"/>
</dbReference>
<proteinExistence type="predicted"/>
<dbReference type="HOGENOM" id="CLU_830807_0_0_9"/>
<dbReference type="InterPro" id="IPR027375">
    <property type="entry name" value="DKNYY"/>
</dbReference>
<accession>A0A0E2H7P3</accession>
<reference evidence="1 2" key="1">
    <citation type="submission" date="2013-01" db="EMBL/GenBank/DDBJ databases">
        <title>The Genome Sequence of Clostridium clostridioforme 90A8.</title>
        <authorList>
            <consortium name="The Broad Institute Genome Sequencing Platform"/>
            <person name="Earl A."/>
            <person name="Ward D."/>
            <person name="Feldgarden M."/>
            <person name="Gevers D."/>
            <person name="Courvalin P."/>
            <person name="Lambert T."/>
            <person name="Walker B."/>
            <person name="Young S.K."/>
            <person name="Zeng Q."/>
            <person name="Gargeya S."/>
            <person name="Fitzgerald M."/>
            <person name="Haas B."/>
            <person name="Abouelleil A."/>
            <person name="Alvarado L."/>
            <person name="Arachchi H.M."/>
            <person name="Berlin A.M."/>
            <person name="Chapman S.B."/>
            <person name="Dewar J."/>
            <person name="Goldberg J."/>
            <person name="Griggs A."/>
            <person name="Gujja S."/>
            <person name="Hansen M."/>
            <person name="Howarth C."/>
            <person name="Imamovic A."/>
            <person name="Larimer J."/>
            <person name="McCowan C."/>
            <person name="Murphy C."/>
            <person name="Neiman D."/>
            <person name="Pearson M."/>
            <person name="Priest M."/>
            <person name="Roberts A."/>
            <person name="Saif S."/>
            <person name="Shea T."/>
            <person name="Sisk P."/>
            <person name="Sykes S."/>
            <person name="Wortman J."/>
            <person name="Nusbaum C."/>
            <person name="Birren B."/>
        </authorList>
    </citation>
    <scope>NUCLEOTIDE SEQUENCE [LARGE SCALE GENOMIC DNA]</scope>
    <source>
        <strain evidence="1 2">90A8</strain>
    </source>
</reference>
<name>A0A0E2H7P3_9FIRM</name>
<protein>
    <recommendedName>
        <fullName evidence="3">DKNYY family protein</fullName>
    </recommendedName>
</protein>
<comment type="caution">
    <text evidence="1">The sequence shown here is derived from an EMBL/GenBank/DDBJ whole genome shotgun (WGS) entry which is preliminary data.</text>
</comment>
<evidence type="ECO:0000313" key="1">
    <source>
        <dbReference type="EMBL" id="ENZ12082.1"/>
    </source>
</evidence>
<gene>
    <name evidence="1" type="ORF">HMPREF1090_03711</name>
</gene>
<dbReference type="RefSeq" id="WP_002593774.1">
    <property type="nucleotide sequence ID" value="NZ_KB850980.1"/>
</dbReference>